<feature type="region of interest" description="Disordered" evidence="2">
    <location>
        <begin position="221"/>
        <end position="241"/>
    </location>
</feature>
<protein>
    <submittedName>
        <fullName evidence="3">Uncharacterized protein</fullName>
    </submittedName>
</protein>
<proteinExistence type="predicted"/>
<feature type="region of interest" description="Disordered" evidence="2">
    <location>
        <begin position="1"/>
        <end position="23"/>
    </location>
</feature>
<dbReference type="KEGG" id="crq:GCK72_012029"/>
<evidence type="ECO:0000313" key="4">
    <source>
        <dbReference type="Proteomes" id="UP000483820"/>
    </source>
</evidence>
<evidence type="ECO:0000313" key="3">
    <source>
        <dbReference type="EMBL" id="KAF1755579.1"/>
    </source>
</evidence>
<feature type="coiled-coil region" evidence="1">
    <location>
        <begin position="120"/>
        <end position="154"/>
    </location>
</feature>
<feature type="compositionally biased region" description="Low complexity" evidence="2">
    <location>
        <begin position="284"/>
        <end position="296"/>
    </location>
</feature>
<name>A0A6A5GMM5_CAERE</name>
<dbReference type="GeneID" id="9819136"/>
<feature type="region of interest" description="Disordered" evidence="2">
    <location>
        <begin position="273"/>
        <end position="296"/>
    </location>
</feature>
<accession>A0A6A5GMM5</accession>
<keyword evidence="1" id="KW-0175">Coiled coil</keyword>
<comment type="caution">
    <text evidence="3">The sequence shown here is derived from an EMBL/GenBank/DDBJ whole genome shotgun (WGS) entry which is preliminary data.</text>
</comment>
<feature type="compositionally biased region" description="Basic residues" evidence="2">
    <location>
        <begin position="1"/>
        <end position="12"/>
    </location>
</feature>
<dbReference type="RefSeq" id="XP_003103578.2">
    <property type="nucleotide sequence ID" value="XM_003103530.2"/>
</dbReference>
<feature type="coiled-coil region" evidence="1">
    <location>
        <begin position="25"/>
        <end position="62"/>
    </location>
</feature>
<evidence type="ECO:0000256" key="2">
    <source>
        <dbReference type="SAM" id="MobiDB-lite"/>
    </source>
</evidence>
<reference evidence="3 4" key="1">
    <citation type="submission" date="2019-12" db="EMBL/GenBank/DDBJ databases">
        <title>Chromosome-level assembly of the Caenorhabditis remanei genome.</title>
        <authorList>
            <person name="Teterina A.A."/>
            <person name="Willis J.H."/>
            <person name="Phillips P.C."/>
        </authorList>
    </citation>
    <scope>NUCLEOTIDE SEQUENCE [LARGE SCALE GENOMIC DNA]</scope>
    <source>
        <strain evidence="3 4">PX506</strain>
        <tissue evidence="3">Whole organism</tissue>
    </source>
</reference>
<dbReference type="AlphaFoldDB" id="A0A6A5GMM5"/>
<organism evidence="3 4">
    <name type="scientific">Caenorhabditis remanei</name>
    <name type="common">Caenorhabditis vulgaris</name>
    <dbReference type="NCBI Taxonomy" id="31234"/>
    <lineage>
        <taxon>Eukaryota</taxon>
        <taxon>Metazoa</taxon>
        <taxon>Ecdysozoa</taxon>
        <taxon>Nematoda</taxon>
        <taxon>Chromadorea</taxon>
        <taxon>Rhabditida</taxon>
        <taxon>Rhabditina</taxon>
        <taxon>Rhabditomorpha</taxon>
        <taxon>Rhabditoidea</taxon>
        <taxon>Rhabditidae</taxon>
        <taxon>Peloderinae</taxon>
        <taxon>Caenorhabditis</taxon>
    </lineage>
</organism>
<dbReference type="Proteomes" id="UP000483820">
    <property type="component" value="Chromosome IV"/>
</dbReference>
<evidence type="ECO:0000256" key="1">
    <source>
        <dbReference type="SAM" id="Coils"/>
    </source>
</evidence>
<gene>
    <name evidence="3" type="ORF">GCK72_012029</name>
</gene>
<dbReference type="EMBL" id="WUAV01000004">
    <property type="protein sequence ID" value="KAF1755579.1"/>
    <property type="molecule type" value="Genomic_DNA"/>
</dbReference>
<dbReference type="CTD" id="9819136"/>
<sequence length="296" mass="34430">MPPITKRVKAARHNGCGDCPSANRVKELSSEVAALKTEIKALKSENEELKSDKRQQEELNNRFPELLAVWRTRYEEAMDKHLNKVLMRGGDVFIPMGVHLREMKTIETWKRKHSEEQTLRKRLEGFIEKFKKNNNELRRDYETQEKALKKAQKMVEMLMPDKWKASDESGEKVDDNIQDTEDFEEELITKREDTPSTTMEGLEMIPKREDTPSTTMEALEMIPKREDTPSLIAPNDLEMIPKREEQAIEKGINVKEEEPEEWYQPSVKMEVEDFDFTQNPAEASTSSSSNLNSHFP</sequence>